<evidence type="ECO:0000313" key="1">
    <source>
        <dbReference type="EMBL" id="MBB6329033.1"/>
    </source>
</evidence>
<accession>A0A841MPU3</accession>
<reference evidence="1 2" key="1">
    <citation type="submission" date="2020-08" db="EMBL/GenBank/DDBJ databases">
        <title>Genomic Encyclopedia of Type Strains, Phase IV (KMG-IV): sequencing the most valuable type-strain genomes for metagenomic binning, comparative biology and taxonomic classification.</title>
        <authorList>
            <person name="Goeker M."/>
        </authorList>
    </citation>
    <scope>NUCLEOTIDE SEQUENCE [LARGE SCALE GENOMIC DNA]</scope>
    <source>
        <strain evidence="1 2">DSM 102044</strain>
    </source>
</reference>
<name>A0A841MPU3_9BACT</name>
<keyword evidence="2" id="KW-1185">Reference proteome</keyword>
<evidence type="ECO:0000313" key="2">
    <source>
        <dbReference type="Proteomes" id="UP000588604"/>
    </source>
</evidence>
<gene>
    <name evidence="1" type="ORF">FHS59_004697</name>
</gene>
<dbReference type="Proteomes" id="UP000588604">
    <property type="component" value="Unassembled WGS sequence"/>
</dbReference>
<organism evidence="1 2">
    <name type="scientific">Algoriphagus iocasae</name>
    <dbReference type="NCBI Taxonomy" id="1836499"/>
    <lineage>
        <taxon>Bacteria</taxon>
        <taxon>Pseudomonadati</taxon>
        <taxon>Bacteroidota</taxon>
        <taxon>Cytophagia</taxon>
        <taxon>Cytophagales</taxon>
        <taxon>Cyclobacteriaceae</taxon>
        <taxon>Algoriphagus</taxon>
    </lineage>
</organism>
<protein>
    <submittedName>
        <fullName evidence="1">Uncharacterized protein</fullName>
    </submittedName>
</protein>
<comment type="caution">
    <text evidence="1">The sequence shown here is derived from an EMBL/GenBank/DDBJ whole genome shotgun (WGS) entry which is preliminary data.</text>
</comment>
<dbReference type="AlphaFoldDB" id="A0A841MPU3"/>
<dbReference type="EMBL" id="JACIJO010000008">
    <property type="protein sequence ID" value="MBB6329033.1"/>
    <property type="molecule type" value="Genomic_DNA"/>
</dbReference>
<sequence length="180" mass="20540">MKLKHLIFLFFVPFSQNSYPGYEKAYFQVNNKKFKVSELNLDIILDEFGSNYEPIEAKTASTVDSNLKPINQTSFFRIIYNDEGVEFFFKSDKEIPFSDGFILKSNQFDFTQIPPAEVRIYSKNVTTNVGVQIGDSQAAVENLFGKSEVGWAPVKYPTIGLGFDLNENKEVEQISISKPY</sequence>
<dbReference type="RefSeq" id="WP_184498731.1">
    <property type="nucleotide sequence ID" value="NZ_JACIJO010000008.1"/>
</dbReference>
<proteinExistence type="predicted"/>